<feature type="transmembrane region" description="Helical" evidence="6">
    <location>
        <begin position="568"/>
        <end position="589"/>
    </location>
</feature>
<dbReference type="EMBL" id="UGTP01000001">
    <property type="protein sequence ID" value="SUC12892.1"/>
    <property type="molecule type" value="Genomic_DNA"/>
</dbReference>
<proteinExistence type="predicted"/>
<feature type="transmembrane region" description="Helical" evidence="6">
    <location>
        <begin position="39"/>
        <end position="62"/>
    </location>
</feature>
<keyword evidence="4 6" id="KW-1133">Transmembrane helix</keyword>
<dbReference type="GO" id="GO:0015920">
    <property type="term" value="P:lipopolysaccharide transport"/>
    <property type="evidence" value="ECO:0007669"/>
    <property type="project" value="TreeGrafter"/>
</dbReference>
<evidence type="ECO:0000256" key="4">
    <source>
        <dbReference type="ARBA" id="ARBA00022989"/>
    </source>
</evidence>
<dbReference type="GO" id="GO:0043190">
    <property type="term" value="C:ATP-binding cassette (ABC) transporter complex"/>
    <property type="evidence" value="ECO:0007669"/>
    <property type="project" value="TreeGrafter"/>
</dbReference>
<evidence type="ECO:0000313" key="8">
    <source>
        <dbReference type="Proteomes" id="UP000254235"/>
    </source>
</evidence>
<keyword evidence="3 6" id="KW-0812">Transmembrane</keyword>
<feature type="transmembrane region" description="Helical" evidence="6">
    <location>
        <begin position="362"/>
        <end position="381"/>
    </location>
</feature>
<comment type="subcellular location">
    <subcellularLocation>
        <location evidence="1">Cell membrane</location>
        <topology evidence="1">Multi-pass membrane protein</topology>
    </subcellularLocation>
</comment>
<dbReference type="PANTHER" id="PTHR33529">
    <property type="entry name" value="SLR0882 PROTEIN-RELATED"/>
    <property type="match status" value="1"/>
</dbReference>
<evidence type="ECO:0000256" key="3">
    <source>
        <dbReference type="ARBA" id="ARBA00022692"/>
    </source>
</evidence>
<keyword evidence="5 6" id="KW-0472">Membrane</keyword>
<dbReference type="Proteomes" id="UP000254235">
    <property type="component" value="Unassembled WGS sequence"/>
</dbReference>
<dbReference type="PANTHER" id="PTHR33529:SF6">
    <property type="entry name" value="YJGP_YJGQ FAMILY PERMEASE"/>
    <property type="match status" value="1"/>
</dbReference>
<name>A0A379F2P1_9BACT</name>
<feature type="transmembrane region" description="Helical" evidence="6">
    <location>
        <begin position="387"/>
        <end position="405"/>
    </location>
</feature>
<evidence type="ECO:0000256" key="5">
    <source>
        <dbReference type="ARBA" id="ARBA00023136"/>
    </source>
</evidence>
<dbReference type="InterPro" id="IPR005495">
    <property type="entry name" value="LptG/LptF_permease"/>
</dbReference>
<dbReference type="AlphaFoldDB" id="A0A379F2P1"/>
<evidence type="ECO:0000256" key="1">
    <source>
        <dbReference type="ARBA" id="ARBA00004651"/>
    </source>
</evidence>
<feature type="transmembrane region" description="Helical" evidence="6">
    <location>
        <begin position="417"/>
        <end position="439"/>
    </location>
</feature>
<keyword evidence="2" id="KW-1003">Cell membrane</keyword>
<accession>A0A379F2P1</accession>
<gene>
    <name evidence="7" type="ORF">NCTC13043_01509</name>
</gene>
<sequence>MLFIGTFVVSLFVLMMQFLWQYVDELIGKGLTLDVLGEFFWYMSLMMVPEALPLAVLLSSLITFGNLGESSELTAIKAAGISLIKSFRGVIAFTLFIALISFYFQNSIGPDAKKHFDQLLISMKQKSPELEIPEGIFYNGIPDTNLYVEKRDLKTGHLYNIMIYRMTDSYEDQAIILADSGMLQSTAEKKHLILNLWNGEWFENMRSQELSSSASVPYRRESFVHKKLIIDFNEDFNLTSMAGIADDARTKSIAKIHHDKDSLIHVYDSVGNVYYRDAQQSIYPILKLKKKDMNKAIMLASTKNYNLDSIYTKLRPEERSQIIERTLMNTQQTISDLDFKSMITSDGDKLIRMHDIAEINKYLLALTCLIFFFIGAPLGAIIRKGGLGVPIIISVLVFIIYYILNNTGYRMTRQGDWAIWFGRGLSPAILIPTAIFITYKANNDSAVFNIDLYRNFFIRILGLRMKRNISSKEVIISAPRYIDDADMLRKMNNEIEAYVERSNLKSPPNFIKTFFKYQPDHDIEQLSKKLETVIEDLSNTRNRIILSELNQYPILITKAHTRPFEYKYLNIASAIIIPVGLFLYCRMWGFRLRLYRDLKTIKQTNESIIAETEKIVTKQ</sequence>
<evidence type="ECO:0000256" key="6">
    <source>
        <dbReference type="SAM" id="Phobius"/>
    </source>
</evidence>
<feature type="transmembrane region" description="Helical" evidence="6">
    <location>
        <begin position="6"/>
        <end position="27"/>
    </location>
</feature>
<protein>
    <submittedName>
        <fullName evidence="7">Lipopolysaccharide ABC transporter permease LptF</fullName>
    </submittedName>
</protein>
<reference evidence="7 8" key="1">
    <citation type="submission" date="2018-06" db="EMBL/GenBank/DDBJ databases">
        <authorList>
            <consortium name="Pathogen Informatics"/>
            <person name="Doyle S."/>
        </authorList>
    </citation>
    <scope>NUCLEOTIDE SEQUENCE [LARGE SCALE GENOMIC DNA]</scope>
    <source>
        <strain evidence="7 8">NCTC13043</strain>
    </source>
</reference>
<evidence type="ECO:0000313" key="7">
    <source>
        <dbReference type="EMBL" id="SUC12892.1"/>
    </source>
</evidence>
<evidence type="ECO:0000256" key="2">
    <source>
        <dbReference type="ARBA" id="ARBA00022475"/>
    </source>
</evidence>
<dbReference type="Pfam" id="PF03739">
    <property type="entry name" value="LptF_LptG"/>
    <property type="match status" value="1"/>
</dbReference>
<organism evidence="7 8">
    <name type="scientific">Prevotella pallens</name>
    <dbReference type="NCBI Taxonomy" id="60133"/>
    <lineage>
        <taxon>Bacteria</taxon>
        <taxon>Pseudomonadati</taxon>
        <taxon>Bacteroidota</taxon>
        <taxon>Bacteroidia</taxon>
        <taxon>Bacteroidales</taxon>
        <taxon>Prevotellaceae</taxon>
        <taxon>Prevotella</taxon>
    </lineage>
</organism>